<organism evidence="2 3">
    <name type="scientific">Pseudomonas oryzae</name>
    <dbReference type="NCBI Taxonomy" id="1392877"/>
    <lineage>
        <taxon>Bacteria</taxon>
        <taxon>Pseudomonadati</taxon>
        <taxon>Pseudomonadota</taxon>
        <taxon>Gammaproteobacteria</taxon>
        <taxon>Pseudomonadales</taxon>
        <taxon>Pseudomonadaceae</taxon>
        <taxon>Pseudomonas</taxon>
    </lineage>
</organism>
<dbReference type="InterPro" id="IPR005302">
    <property type="entry name" value="MoCF_Sase_C"/>
</dbReference>
<dbReference type="RefSeq" id="WP_090349692.1">
    <property type="nucleotide sequence ID" value="NZ_LT629751.1"/>
</dbReference>
<proteinExistence type="predicted"/>
<evidence type="ECO:0000313" key="2">
    <source>
        <dbReference type="EMBL" id="SDS93112.1"/>
    </source>
</evidence>
<dbReference type="InterPro" id="IPR052353">
    <property type="entry name" value="Benzoxazolinone_Detox_Enz"/>
</dbReference>
<name>A0A1H1W824_9PSED</name>
<dbReference type="PROSITE" id="PS51340">
    <property type="entry name" value="MOSC"/>
    <property type="match status" value="1"/>
</dbReference>
<dbReference type="PANTHER" id="PTHR30212">
    <property type="entry name" value="PROTEIN YIIM"/>
    <property type="match status" value="1"/>
</dbReference>
<dbReference type="InterPro" id="IPR005163">
    <property type="entry name" value="Tri_helical_YiiM-like"/>
</dbReference>
<protein>
    <submittedName>
        <fullName evidence="2">MOSC domain-containing protein YiiM</fullName>
    </submittedName>
</protein>
<dbReference type="GO" id="GO:0030151">
    <property type="term" value="F:molybdenum ion binding"/>
    <property type="evidence" value="ECO:0007669"/>
    <property type="project" value="InterPro"/>
</dbReference>
<dbReference type="STRING" id="1392877.SAMN05216221_3003"/>
<dbReference type="GO" id="GO:0003824">
    <property type="term" value="F:catalytic activity"/>
    <property type="evidence" value="ECO:0007669"/>
    <property type="project" value="InterPro"/>
</dbReference>
<dbReference type="SUPFAM" id="SSF50800">
    <property type="entry name" value="PK beta-barrel domain-like"/>
    <property type="match status" value="1"/>
</dbReference>
<feature type="domain" description="MOSC" evidence="1">
    <location>
        <begin position="28"/>
        <end position="163"/>
    </location>
</feature>
<dbReference type="Proteomes" id="UP000243359">
    <property type="component" value="Chromosome I"/>
</dbReference>
<evidence type="ECO:0000313" key="3">
    <source>
        <dbReference type="Proteomes" id="UP000243359"/>
    </source>
</evidence>
<evidence type="ECO:0000259" key="1">
    <source>
        <dbReference type="PROSITE" id="PS51340"/>
    </source>
</evidence>
<accession>A0A1H1W824</accession>
<dbReference type="OrthoDB" id="9786134at2"/>
<sequence length="239" mass="26877">MPSMPIREVFIGKVEQLCGAPSSGGEVVRIAGELWLGSDGLPGDSLARQRHPGDADCALLHYPAEHYRHWRKRFPLRKWRPAACGENLSTFGLVEADVCVGDLVRWGEALLEVSQPCLPDYRLARRWNLAELPALLQDSGRCGWHYRVLRPGPVDTRAPLRLVQRHYPELSVAQLLAWFVHAPLERAALRRMLACEALAVGWRRIAAQRLDSGEREDWQMRLYGRAAPIPQASEEAGHA</sequence>
<dbReference type="EMBL" id="LT629751">
    <property type="protein sequence ID" value="SDS93112.1"/>
    <property type="molecule type" value="Genomic_DNA"/>
</dbReference>
<gene>
    <name evidence="2" type="ORF">SAMN05216221_3003</name>
</gene>
<dbReference type="Pfam" id="PF03475">
    <property type="entry name" value="YiiM_3-alpha"/>
    <property type="match status" value="1"/>
</dbReference>
<dbReference type="AlphaFoldDB" id="A0A1H1W824"/>
<dbReference type="InterPro" id="IPR011037">
    <property type="entry name" value="Pyrv_Knase-like_insert_dom_sf"/>
</dbReference>
<dbReference type="Pfam" id="PF03473">
    <property type="entry name" value="MOSC"/>
    <property type="match status" value="1"/>
</dbReference>
<dbReference type="Gene3D" id="2.40.33.20">
    <property type="entry name" value="PK beta-barrel domain-like"/>
    <property type="match status" value="1"/>
</dbReference>
<dbReference type="GO" id="GO:0030170">
    <property type="term" value="F:pyridoxal phosphate binding"/>
    <property type="evidence" value="ECO:0007669"/>
    <property type="project" value="InterPro"/>
</dbReference>
<dbReference type="PANTHER" id="PTHR30212:SF2">
    <property type="entry name" value="PROTEIN YIIM"/>
    <property type="match status" value="1"/>
</dbReference>
<reference evidence="3" key="1">
    <citation type="submission" date="2016-10" db="EMBL/GenBank/DDBJ databases">
        <authorList>
            <person name="Varghese N."/>
            <person name="Submissions S."/>
        </authorList>
    </citation>
    <scope>NUCLEOTIDE SEQUENCE [LARGE SCALE GENOMIC DNA]</scope>
    <source>
        <strain evidence="3">KCTC 32247</strain>
    </source>
</reference>
<keyword evidence="3" id="KW-1185">Reference proteome</keyword>